<comment type="caution">
    <text evidence="8">The sequence shown here is derived from an EMBL/GenBank/DDBJ whole genome shotgun (WGS) entry which is preliminary data.</text>
</comment>
<keyword evidence="3" id="KW-0540">Nuclease</keyword>
<dbReference type="GO" id="GO:0004519">
    <property type="term" value="F:endonuclease activity"/>
    <property type="evidence" value="ECO:0007669"/>
    <property type="project" value="UniProtKB-KW"/>
</dbReference>
<keyword evidence="9" id="KW-1185">Reference proteome</keyword>
<dbReference type="SUPFAM" id="SSF54786">
    <property type="entry name" value="YcfA/nrd intein domain"/>
    <property type="match status" value="1"/>
</dbReference>
<evidence type="ECO:0000256" key="4">
    <source>
        <dbReference type="ARBA" id="ARBA00022759"/>
    </source>
</evidence>
<keyword evidence="4" id="KW-0255">Endonuclease</keyword>
<organism evidence="8 9">
    <name type="scientific">Stenomitos frigidus ULC18</name>
    <dbReference type="NCBI Taxonomy" id="2107698"/>
    <lineage>
        <taxon>Bacteria</taxon>
        <taxon>Bacillati</taxon>
        <taxon>Cyanobacteriota</taxon>
        <taxon>Cyanophyceae</taxon>
        <taxon>Leptolyngbyales</taxon>
        <taxon>Leptolyngbyaceae</taxon>
        <taxon>Stenomitos</taxon>
    </lineage>
</organism>
<evidence type="ECO:0000256" key="1">
    <source>
        <dbReference type="ARBA" id="ARBA00006620"/>
    </source>
</evidence>
<sequence>MPKKIRELKAALRKAGFECVRVRGSHERWLHPALPELPITVAGKDGKDAKAYLEKLVKDALQRLEDKEQNDEPT</sequence>
<dbReference type="GO" id="GO:0016787">
    <property type="term" value="F:hydrolase activity"/>
    <property type="evidence" value="ECO:0007669"/>
    <property type="project" value="UniProtKB-KW"/>
</dbReference>
<dbReference type="InterPro" id="IPR012933">
    <property type="entry name" value="HicA_mRNA_interferase"/>
</dbReference>
<keyword evidence="7" id="KW-0346">Stress response</keyword>
<dbReference type="OrthoDB" id="489997at2"/>
<gene>
    <name evidence="8" type="ORF">C7B82_28630</name>
</gene>
<evidence type="ECO:0000313" key="9">
    <source>
        <dbReference type="Proteomes" id="UP000239576"/>
    </source>
</evidence>
<dbReference type="RefSeq" id="WP_106260506.1">
    <property type="nucleotide sequence ID" value="NZ_CAWNSW010000054.1"/>
</dbReference>
<dbReference type="AlphaFoldDB" id="A0A2T1DU67"/>
<dbReference type="InterPro" id="IPR038570">
    <property type="entry name" value="HicA_sf"/>
</dbReference>
<comment type="similarity">
    <text evidence="1">Belongs to the HicA mRNA interferase family.</text>
</comment>
<protein>
    <recommendedName>
        <fullName evidence="10">Type II toxin-antitoxin system HicA family toxin</fullName>
    </recommendedName>
</protein>
<name>A0A2T1DU67_9CYAN</name>
<keyword evidence="6" id="KW-0694">RNA-binding</keyword>
<accession>A0A2T1DU67</accession>
<evidence type="ECO:0000256" key="2">
    <source>
        <dbReference type="ARBA" id="ARBA00022649"/>
    </source>
</evidence>
<evidence type="ECO:0000256" key="3">
    <source>
        <dbReference type="ARBA" id="ARBA00022722"/>
    </source>
</evidence>
<evidence type="ECO:0000256" key="5">
    <source>
        <dbReference type="ARBA" id="ARBA00022801"/>
    </source>
</evidence>
<reference evidence="9" key="1">
    <citation type="submission" date="2018-02" db="EMBL/GenBank/DDBJ databases">
        <authorList>
            <person name="Moore K."/>
            <person name="Momper L."/>
        </authorList>
    </citation>
    <scope>NUCLEOTIDE SEQUENCE [LARGE SCALE GENOMIC DNA]</scope>
    <source>
        <strain evidence="9">ULC18</strain>
    </source>
</reference>
<proteinExistence type="inferred from homology"/>
<dbReference type="Pfam" id="PF07927">
    <property type="entry name" value="HicA_toxin"/>
    <property type="match status" value="1"/>
</dbReference>
<evidence type="ECO:0008006" key="10">
    <source>
        <dbReference type="Google" id="ProtNLM"/>
    </source>
</evidence>
<evidence type="ECO:0000256" key="7">
    <source>
        <dbReference type="ARBA" id="ARBA00023016"/>
    </source>
</evidence>
<dbReference type="Proteomes" id="UP000239576">
    <property type="component" value="Unassembled WGS sequence"/>
</dbReference>
<keyword evidence="5" id="KW-0378">Hydrolase</keyword>
<dbReference type="GO" id="GO:0003729">
    <property type="term" value="F:mRNA binding"/>
    <property type="evidence" value="ECO:0007669"/>
    <property type="project" value="InterPro"/>
</dbReference>
<evidence type="ECO:0000313" key="8">
    <source>
        <dbReference type="EMBL" id="PSB24030.1"/>
    </source>
</evidence>
<evidence type="ECO:0000256" key="6">
    <source>
        <dbReference type="ARBA" id="ARBA00022884"/>
    </source>
</evidence>
<reference evidence="8 9" key="2">
    <citation type="submission" date="2018-03" db="EMBL/GenBank/DDBJ databases">
        <title>The ancient ancestry and fast evolution of plastids.</title>
        <authorList>
            <person name="Moore K.R."/>
            <person name="Magnabosco C."/>
            <person name="Momper L."/>
            <person name="Gold D.A."/>
            <person name="Bosak T."/>
            <person name="Fournier G.P."/>
        </authorList>
    </citation>
    <scope>NUCLEOTIDE SEQUENCE [LARGE SCALE GENOMIC DNA]</scope>
    <source>
        <strain evidence="8 9">ULC18</strain>
    </source>
</reference>
<keyword evidence="2" id="KW-1277">Toxin-antitoxin system</keyword>
<dbReference type="Gene3D" id="3.30.920.30">
    <property type="entry name" value="Hypothetical protein"/>
    <property type="match status" value="1"/>
</dbReference>
<dbReference type="EMBL" id="PVWK01000155">
    <property type="protein sequence ID" value="PSB24030.1"/>
    <property type="molecule type" value="Genomic_DNA"/>
</dbReference>